<dbReference type="AlphaFoldDB" id="A0A0A6PAB1"/>
<proteinExistence type="predicted"/>
<dbReference type="Pfam" id="PF11848">
    <property type="entry name" value="DUF3368"/>
    <property type="match status" value="1"/>
</dbReference>
<dbReference type="PANTHER" id="PTHR39550">
    <property type="entry name" value="SLL0658 PROTEIN"/>
    <property type="match status" value="1"/>
</dbReference>
<name>A0A0A6PAB1_9GAMM</name>
<gene>
    <name evidence="1" type="ORF">PN36_31565</name>
</gene>
<evidence type="ECO:0000313" key="1">
    <source>
        <dbReference type="EMBL" id="KHD07189.1"/>
    </source>
</evidence>
<protein>
    <recommendedName>
        <fullName evidence="3">Nucleic acid-binding protein</fullName>
    </recommendedName>
</protein>
<dbReference type="PANTHER" id="PTHR39550:SF1">
    <property type="entry name" value="SLL0658 PROTEIN"/>
    <property type="match status" value="1"/>
</dbReference>
<keyword evidence="2" id="KW-1185">Reference proteome</keyword>
<sequence length="169" mass="18390">MNSVIVADAGPLIALSKIDHLNLLHQMYGDVLIPPAIFKELALESQKAGTAILKTALSEGKLQVVEVHPLKEKSSLGLLLDPGEVEAILLAEQMNCRFLLIDERKGRIVAKKRGIPIVGICGLLLLAKEEGFIPLVAPLLNKLLDIGYRLSSQLISDVTNRAKEQMKPV</sequence>
<organism evidence="1 2">
    <name type="scientific">Candidatus Thiomargarita nelsonii</name>
    <dbReference type="NCBI Taxonomy" id="1003181"/>
    <lineage>
        <taxon>Bacteria</taxon>
        <taxon>Pseudomonadati</taxon>
        <taxon>Pseudomonadota</taxon>
        <taxon>Gammaproteobacteria</taxon>
        <taxon>Thiotrichales</taxon>
        <taxon>Thiotrichaceae</taxon>
        <taxon>Thiomargarita</taxon>
    </lineage>
</organism>
<evidence type="ECO:0008006" key="3">
    <source>
        <dbReference type="Google" id="ProtNLM"/>
    </source>
</evidence>
<dbReference type="InterPro" id="IPR021799">
    <property type="entry name" value="PIN-like_prokaryotic"/>
</dbReference>
<dbReference type="EMBL" id="JSZA02000253">
    <property type="protein sequence ID" value="KHD07189.1"/>
    <property type="molecule type" value="Genomic_DNA"/>
</dbReference>
<accession>A0A0A6PAB1</accession>
<reference evidence="1 2" key="1">
    <citation type="journal article" date="2016" name="Front. Microbiol.">
        <title>Single-Cell (Meta-)Genomics of a Dimorphic Candidatus Thiomargarita nelsonii Reveals Genomic Plasticity.</title>
        <authorList>
            <person name="Flood B.E."/>
            <person name="Fliss P."/>
            <person name="Jones D.S."/>
            <person name="Dick G.J."/>
            <person name="Jain S."/>
            <person name="Kaster A.K."/>
            <person name="Winkel M."/>
            <person name="Mussmann M."/>
            <person name="Bailey J."/>
        </authorList>
    </citation>
    <scope>NUCLEOTIDE SEQUENCE [LARGE SCALE GENOMIC DNA]</scope>
    <source>
        <strain evidence="1">Hydrate Ridge</strain>
    </source>
</reference>
<dbReference type="Proteomes" id="UP000030428">
    <property type="component" value="Unassembled WGS sequence"/>
</dbReference>
<evidence type="ECO:0000313" key="2">
    <source>
        <dbReference type="Proteomes" id="UP000030428"/>
    </source>
</evidence>
<comment type="caution">
    <text evidence="1">The sequence shown here is derived from an EMBL/GenBank/DDBJ whole genome shotgun (WGS) entry which is preliminary data.</text>
</comment>